<dbReference type="Pfam" id="PF14832">
    <property type="entry name" value="Tautomerase_3"/>
    <property type="match status" value="1"/>
</dbReference>
<protein>
    <recommendedName>
        <fullName evidence="1">Tautomerase cis-CaaD-like domain-containing protein</fullName>
    </recommendedName>
</protein>
<gene>
    <name evidence="2" type="ORF">NA57DRAFT_56126</name>
</gene>
<dbReference type="Proteomes" id="UP000799772">
    <property type="component" value="Unassembled WGS sequence"/>
</dbReference>
<feature type="domain" description="Tautomerase cis-CaaD-like" evidence="1">
    <location>
        <begin position="1"/>
        <end position="130"/>
    </location>
</feature>
<evidence type="ECO:0000313" key="2">
    <source>
        <dbReference type="EMBL" id="KAF2098457.1"/>
    </source>
</evidence>
<dbReference type="InterPro" id="IPR028116">
    <property type="entry name" value="Cis-CaaD-like"/>
</dbReference>
<dbReference type="OrthoDB" id="9981319at2759"/>
<evidence type="ECO:0000259" key="1">
    <source>
        <dbReference type="Pfam" id="PF14832"/>
    </source>
</evidence>
<proteinExistence type="predicted"/>
<organism evidence="2 3">
    <name type="scientific">Rhizodiscina lignyota</name>
    <dbReference type="NCBI Taxonomy" id="1504668"/>
    <lineage>
        <taxon>Eukaryota</taxon>
        <taxon>Fungi</taxon>
        <taxon>Dikarya</taxon>
        <taxon>Ascomycota</taxon>
        <taxon>Pezizomycotina</taxon>
        <taxon>Dothideomycetes</taxon>
        <taxon>Pleosporomycetidae</taxon>
        <taxon>Aulographales</taxon>
        <taxon>Rhizodiscinaceae</taxon>
        <taxon>Rhizodiscina</taxon>
    </lineage>
</organism>
<dbReference type="EMBL" id="ML978126">
    <property type="protein sequence ID" value="KAF2098457.1"/>
    <property type="molecule type" value="Genomic_DNA"/>
</dbReference>
<evidence type="ECO:0000313" key="3">
    <source>
        <dbReference type="Proteomes" id="UP000799772"/>
    </source>
</evidence>
<dbReference type="Gene3D" id="3.30.429.10">
    <property type="entry name" value="Macrophage Migration Inhibitory Factor"/>
    <property type="match status" value="1"/>
</dbReference>
<sequence length="165" mass="17903">MPTYDVFHSCSLTAEETGQLALAITQIHSTSFGVPSLFVSIYFHDVSSQAAYAGGKRRTSPNRITAEVRPEAHSREELLGLLQDISDAWNKVLNVTSSTAGDKELTILLAVPGFTAGIENGLELPKGGDDFAWLKASKAEFERRAQAGQSDFAQLLKELNTLYGI</sequence>
<reference evidence="2" key="1">
    <citation type="journal article" date="2020" name="Stud. Mycol.">
        <title>101 Dothideomycetes genomes: a test case for predicting lifestyles and emergence of pathogens.</title>
        <authorList>
            <person name="Haridas S."/>
            <person name="Albert R."/>
            <person name="Binder M."/>
            <person name="Bloem J."/>
            <person name="Labutti K."/>
            <person name="Salamov A."/>
            <person name="Andreopoulos B."/>
            <person name="Baker S."/>
            <person name="Barry K."/>
            <person name="Bills G."/>
            <person name="Bluhm B."/>
            <person name="Cannon C."/>
            <person name="Castanera R."/>
            <person name="Culley D."/>
            <person name="Daum C."/>
            <person name="Ezra D."/>
            <person name="Gonzalez J."/>
            <person name="Henrissat B."/>
            <person name="Kuo A."/>
            <person name="Liang C."/>
            <person name="Lipzen A."/>
            <person name="Lutzoni F."/>
            <person name="Magnuson J."/>
            <person name="Mondo S."/>
            <person name="Nolan M."/>
            <person name="Ohm R."/>
            <person name="Pangilinan J."/>
            <person name="Park H.-J."/>
            <person name="Ramirez L."/>
            <person name="Alfaro M."/>
            <person name="Sun H."/>
            <person name="Tritt A."/>
            <person name="Yoshinaga Y."/>
            <person name="Zwiers L.-H."/>
            <person name="Turgeon B."/>
            <person name="Goodwin S."/>
            <person name="Spatafora J."/>
            <person name="Crous P."/>
            <person name="Grigoriev I."/>
        </authorList>
    </citation>
    <scope>NUCLEOTIDE SEQUENCE</scope>
    <source>
        <strain evidence="2">CBS 133067</strain>
    </source>
</reference>
<accession>A0A9P4M8L0</accession>
<name>A0A9P4M8L0_9PEZI</name>
<keyword evidence="3" id="KW-1185">Reference proteome</keyword>
<dbReference type="InterPro" id="IPR014347">
    <property type="entry name" value="Tautomerase/MIF_sf"/>
</dbReference>
<comment type="caution">
    <text evidence="2">The sequence shown here is derived from an EMBL/GenBank/DDBJ whole genome shotgun (WGS) entry which is preliminary data.</text>
</comment>
<dbReference type="AlphaFoldDB" id="A0A9P4M8L0"/>